<sequence>MDKIKKQRTTKRSATTRIVKEVETELEKEESDETYGDMSLVYSTLQIFRRVVALQMNYLSPNGGRTVRVMGWILRFVNNCNKDETKHVQVSRLSPSELKVAEYQSLHNIQQECLRSDVGELSKKLSVVEKNGLLCVKTRLLNKENTDCFRCPVILPSDHYLVKMMITDLHKLYSHPGVQFLLCKLRERFWILGGRKAIKKIIRACPNCRRHDAKPMCVEPASLPTNRVTPGEVFETTGVDLAGPVILKDGSKMWIVLFTCSVYRDNGTNFVGVANLLKTLDWDELLLKCDVLAIKWTLNPPSAPWWGRWWERLVRSMKNQLRRMLGKAKLSSEELRTSLSAVQATINDRPLTVLTEDSGDLIPLTPSMFLHPNRSAHFPEGITLCERGLEGTYRKMQVVQSQLQQRFRTFTTTLKTMKLLQILI</sequence>
<dbReference type="Pfam" id="PF17921">
    <property type="entry name" value="Integrase_H2C2"/>
    <property type="match status" value="1"/>
</dbReference>
<organism evidence="2 3">
    <name type="scientific">Folsomia candida</name>
    <name type="common">Springtail</name>
    <dbReference type="NCBI Taxonomy" id="158441"/>
    <lineage>
        <taxon>Eukaryota</taxon>
        <taxon>Metazoa</taxon>
        <taxon>Ecdysozoa</taxon>
        <taxon>Arthropoda</taxon>
        <taxon>Hexapoda</taxon>
        <taxon>Collembola</taxon>
        <taxon>Entomobryomorpha</taxon>
        <taxon>Isotomoidea</taxon>
        <taxon>Isotomidae</taxon>
        <taxon>Proisotominae</taxon>
        <taxon>Folsomia</taxon>
    </lineage>
</organism>
<dbReference type="PANTHER" id="PTHR47331">
    <property type="entry name" value="PHD-TYPE DOMAIN-CONTAINING PROTEIN"/>
    <property type="match status" value="1"/>
</dbReference>
<dbReference type="SUPFAM" id="SSF53098">
    <property type="entry name" value="Ribonuclease H-like"/>
    <property type="match status" value="1"/>
</dbReference>
<dbReference type="AlphaFoldDB" id="A0A226CXL6"/>
<comment type="caution">
    <text evidence="2">The sequence shown here is derived from an EMBL/GenBank/DDBJ whole genome shotgun (WGS) entry which is preliminary data.</text>
</comment>
<dbReference type="OMA" id="INARREC"/>
<dbReference type="InterPro" id="IPR012337">
    <property type="entry name" value="RNaseH-like_sf"/>
</dbReference>
<dbReference type="Proteomes" id="UP000198287">
    <property type="component" value="Unassembled WGS sequence"/>
</dbReference>
<dbReference type="OrthoDB" id="8015404at2759"/>
<reference evidence="2 3" key="1">
    <citation type="submission" date="2015-12" db="EMBL/GenBank/DDBJ databases">
        <title>The genome of Folsomia candida.</title>
        <authorList>
            <person name="Faddeeva A."/>
            <person name="Derks M.F."/>
            <person name="Anvar Y."/>
            <person name="Smit S."/>
            <person name="Van Straalen N."/>
            <person name="Roelofs D."/>
        </authorList>
    </citation>
    <scope>NUCLEOTIDE SEQUENCE [LARGE SCALE GENOMIC DNA]</scope>
    <source>
        <strain evidence="2 3">VU population</strain>
        <tissue evidence="2">Whole body</tissue>
    </source>
</reference>
<dbReference type="Gene3D" id="3.30.420.10">
    <property type="entry name" value="Ribonuclease H-like superfamily/Ribonuclease H"/>
    <property type="match status" value="1"/>
</dbReference>
<name>A0A226CXL6_FOLCA</name>
<dbReference type="PANTHER" id="PTHR47331:SF2">
    <property type="match status" value="1"/>
</dbReference>
<evidence type="ECO:0000259" key="1">
    <source>
        <dbReference type="Pfam" id="PF17921"/>
    </source>
</evidence>
<dbReference type="InterPro" id="IPR041588">
    <property type="entry name" value="Integrase_H2C2"/>
</dbReference>
<evidence type="ECO:0000313" key="3">
    <source>
        <dbReference type="Proteomes" id="UP000198287"/>
    </source>
</evidence>
<proteinExistence type="predicted"/>
<dbReference type="EMBL" id="LNIX01000053">
    <property type="protein sequence ID" value="OXA37719.1"/>
    <property type="molecule type" value="Genomic_DNA"/>
</dbReference>
<feature type="domain" description="Integrase zinc-binding" evidence="1">
    <location>
        <begin position="160"/>
        <end position="212"/>
    </location>
</feature>
<dbReference type="InterPro" id="IPR036397">
    <property type="entry name" value="RNaseH_sf"/>
</dbReference>
<keyword evidence="3" id="KW-1185">Reference proteome</keyword>
<accession>A0A226CXL6</accession>
<evidence type="ECO:0000313" key="2">
    <source>
        <dbReference type="EMBL" id="OXA37719.1"/>
    </source>
</evidence>
<gene>
    <name evidence="2" type="ORF">Fcan01_27508</name>
</gene>
<protein>
    <submittedName>
        <fullName evidence="2">Pro-Pol polyprotein</fullName>
    </submittedName>
</protein>
<dbReference type="Gene3D" id="1.10.340.70">
    <property type="match status" value="1"/>
</dbReference>
<dbReference type="GO" id="GO:0003676">
    <property type="term" value="F:nucleic acid binding"/>
    <property type="evidence" value="ECO:0007669"/>
    <property type="project" value="InterPro"/>
</dbReference>